<dbReference type="PROSITE" id="PS50003">
    <property type="entry name" value="PH_DOMAIN"/>
    <property type="match status" value="2"/>
</dbReference>
<gene>
    <name evidence="3" type="ORF">CYMTET_56433</name>
</gene>
<evidence type="ECO:0000313" key="4">
    <source>
        <dbReference type="Proteomes" id="UP001190700"/>
    </source>
</evidence>
<feature type="region of interest" description="Disordered" evidence="1">
    <location>
        <begin position="672"/>
        <end position="694"/>
    </location>
</feature>
<organism evidence="3 4">
    <name type="scientific">Cymbomonas tetramitiformis</name>
    <dbReference type="NCBI Taxonomy" id="36881"/>
    <lineage>
        <taxon>Eukaryota</taxon>
        <taxon>Viridiplantae</taxon>
        <taxon>Chlorophyta</taxon>
        <taxon>Pyramimonadophyceae</taxon>
        <taxon>Pyramimonadales</taxon>
        <taxon>Pyramimonadaceae</taxon>
        <taxon>Cymbomonas</taxon>
    </lineage>
</organism>
<feature type="compositionally biased region" description="Acidic residues" evidence="1">
    <location>
        <begin position="598"/>
        <end position="619"/>
    </location>
</feature>
<dbReference type="SUPFAM" id="SSF50729">
    <property type="entry name" value="PH domain-like"/>
    <property type="match status" value="2"/>
</dbReference>
<sequence>MSGDIAVSQIGHFGVRIRNLNAKKDPNRMIQVDFTTERIFEKSKEKKLKTWKFEDLRTLSSDPLDSTLLFVYFQESRVVAQYDLEFQGEEDRASCQDLLQRILDNALPAYLTDYEDLGANRGQRLIGLNRQIVRVGSLKKRTDTGRWKVVHVALVRGKLFFLNKPEADASVKGALSLCHASVVPDGDVSFDLRAGGRRTFFKVEGSRQERSMWLESFSVSVLLKDNDEPSGYIALREVAERRVMQNPTKCTHQHSAVPGLPAKSGETSEGAQKETEQGKTEDPPAVRNWVKAGAESGSRLGLSAHYFFNFTATLLHNNVVKGQRLLHLDVNAFTLEIVSKEIVKRSFNVSEISLNEEPECLNVEYENPEARSCKIKVVFPESGVLKSRNLWLYDEYSSSQETYFEFNSLLEKQLFTSVLEELQDRSFLGLSRFPREILHKGNIEKQRRDPETFASRFLVVIPMKLFLMRQKTSYFPSSTLSLTKGCISYDDDITIKVVAKKKIFVFRAKTQDSAAQWFKILLEASEHKVLKKRYSSRRRTGMIVPPINSSADLDWNRHPATSGAIDPEVEASLAANEVEPKARANTTGSDMKAREVQLEEACDSDSDEQQDSSEEDIEDDYRLPSSEQPLTDMVSNDPRRRSFTIASTMPALPLEVAQVPIAATGNALESMATAAQEPGELEGTSSVPNDAGPLQAVSTTEVDDAIEATSAEAGSDAGPVAASASEAATAVSPSEEGHSAAVPQCAGPLEAVSREATSATDVVVEHLRNISLEARATVTVLDNAIGTCGRVVSPEVTKESTDEKLPKRRSMTLDEGFGEVVTKDQAFAFWGANLRTVPKDE</sequence>
<feature type="domain" description="PH" evidence="2">
    <location>
        <begin position="131"/>
        <end position="222"/>
    </location>
</feature>
<feature type="region of interest" description="Disordered" evidence="1">
    <location>
        <begin position="246"/>
        <end position="286"/>
    </location>
</feature>
<accession>A0AAE0ELZ0</accession>
<dbReference type="InterPro" id="IPR011993">
    <property type="entry name" value="PH-like_dom_sf"/>
</dbReference>
<dbReference type="AlphaFoldDB" id="A0AAE0ELZ0"/>
<dbReference type="EMBL" id="LGRX02035769">
    <property type="protein sequence ID" value="KAK3233256.1"/>
    <property type="molecule type" value="Genomic_DNA"/>
</dbReference>
<name>A0AAE0ELZ0_9CHLO</name>
<feature type="compositionally biased region" description="Low complexity" evidence="1">
    <location>
        <begin position="717"/>
        <end position="734"/>
    </location>
</feature>
<feature type="compositionally biased region" description="Basic and acidic residues" evidence="1">
    <location>
        <begin position="271"/>
        <end position="284"/>
    </location>
</feature>
<comment type="caution">
    <text evidence="3">The sequence shown here is derived from an EMBL/GenBank/DDBJ whole genome shotgun (WGS) entry which is preliminary data.</text>
</comment>
<feature type="domain" description="PH" evidence="2">
    <location>
        <begin position="436"/>
        <end position="526"/>
    </location>
</feature>
<dbReference type="Gene3D" id="2.30.29.30">
    <property type="entry name" value="Pleckstrin-homology domain (PH domain)/Phosphotyrosine-binding domain (PTB)"/>
    <property type="match status" value="2"/>
</dbReference>
<reference evidence="3 4" key="1">
    <citation type="journal article" date="2015" name="Genome Biol. Evol.">
        <title>Comparative Genomics of a Bacterivorous Green Alga Reveals Evolutionary Causalities and Consequences of Phago-Mixotrophic Mode of Nutrition.</title>
        <authorList>
            <person name="Burns J.A."/>
            <person name="Paasch A."/>
            <person name="Narechania A."/>
            <person name="Kim E."/>
        </authorList>
    </citation>
    <scope>NUCLEOTIDE SEQUENCE [LARGE SCALE GENOMIC DNA]</scope>
    <source>
        <strain evidence="3 4">PLY_AMNH</strain>
    </source>
</reference>
<evidence type="ECO:0000313" key="3">
    <source>
        <dbReference type="EMBL" id="KAK3233256.1"/>
    </source>
</evidence>
<feature type="region of interest" description="Disordered" evidence="1">
    <location>
        <begin position="711"/>
        <end position="742"/>
    </location>
</feature>
<evidence type="ECO:0000259" key="2">
    <source>
        <dbReference type="PROSITE" id="PS50003"/>
    </source>
</evidence>
<protein>
    <recommendedName>
        <fullName evidence="2">PH domain-containing protein</fullName>
    </recommendedName>
</protein>
<dbReference type="InterPro" id="IPR001849">
    <property type="entry name" value="PH_domain"/>
</dbReference>
<dbReference type="SMART" id="SM00233">
    <property type="entry name" value="PH"/>
    <property type="match status" value="2"/>
</dbReference>
<proteinExistence type="predicted"/>
<feature type="region of interest" description="Disordered" evidence="1">
    <location>
        <begin position="598"/>
        <end position="638"/>
    </location>
</feature>
<keyword evidence="4" id="KW-1185">Reference proteome</keyword>
<dbReference type="Proteomes" id="UP001190700">
    <property type="component" value="Unassembled WGS sequence"/>
</dbReference>
<evidence type="ECO:0000256" key="1">
    <source>
        <dbReference type="SAM" id="MobiDB-lite"/>
    </source>
</evidence>